<dbReference type="NCBIfam" id="TIGR01727">
    <property type="entry name" value="oligo_HPY"/>
    <property type="match status" value="1"/>
</dbReference>
<dbReference type="InterPro" id="IPR027417">
    <property type="entry name" value="P-loop_NTPase"/>
</dbReference>
<organism evidence="9 10">
    <name type="scientific">Nocardia jiangxiensis</name>
    <dbReference type="NCBI Taxonomy" id="282685"/>
    <lineage>
        <taxon>Bacteria</taxon>
        <taxon>Bacillati</taxon>
        <taxon>Actinomycetota</taxon>
        <taxon>Actinomycetes</taxon>
        <taxon>Mycobacteriales</taxon>
        <taxon>Nocardiaceae</taxon>
        <taxon>Nocardia</taxon>
    </lineage>
</organism>
<evidence type="ECO:0000256" key="1">
    <source>
        <dbReference type="ARBA" id="ARBA00004202"/>
    </source>
</evidence>
<name>A0ABW6RTA7_9NOCA</name>
<dbReference type="InterPro" id="IPR013563">
    <property type="entry name" value="Oligopep_ABC_C"/>
</dbReference>
<evidence type="ECO:0000256" key="3">
    <source>
        <dbReference type="ARBA" id="ARBA00022448"/>
    </source>
</evidence>
<dbReference type="Pfam" id="PF08352">
    <property type="entry name" value="oligo_HPY"/>
    <property type="match status" value="1"/>
</dbReference>
<dbReference type="InterPro" id="IPR017871">
    <property type="entry name" value="ABC_transporter-like_CS"/>
</dbReference>
<feature type="domain" description="ABC transporter" evidence="8">
    <location>
        <begin position="8"/>
        <end position="252"/>
    </location>
</feature>
<comment type="similarity">
    <text evidence="2">Belongs to the ABC transporter superfamily.</text>
</comment>
<dbReference type="PANTHER" id="PTHR43297">
    <property type="entry name" value="OLIGOPEPTIDE TRANSPORT ATP-BINDING PROTEIN APPD"/>
    <property type="match status" value="1"/>
</dbReference>
<evidence type="ECO:0000256" key="4">
    <source>
        <dbReference type="ARBA" id="ARBA00022475"/>
    </source>
</evidence>
<dbReference type="PROSITE" id="PS00211">
    <property type="entry name" value="ABC_TRANSPORTER_1"/>
    <property type="match status" value="1"/>
</dbReference>
<dbReference type="RefSeq" id="WP_040818667.1">
    <property type="nucleotide sequence ID" value="NZ_JBIAQY010000001.1"/>
</dbReference>
<evidence type="ECO:0000259" key="8">
    <source>
        <dbReference type="PROSITE" id="PS50893"/>
    </source>
</evidence>
<keyword evidence="6 9" id="KW-0067">ATP-binding</keyword>
<evidence type="ECO:0000313" key="10">
    <source>
        <dbReference type="Proteomes" id="UP001601992"/>
    </source>
</evidence>
<dbReference type="GO" id="GO:0005524">
    <property type="term" value="F:ATP binding"/>
    <property type="evidence" value="ECO:0007669"/>
    <property type="project" value="UniProtKB-KW"/>
</dbReference>
<keyword evidence="10" id="KW-1185">Reference proteome</keyword>
<evidence type="ECO:0000256" key="6">
    <source>
        <dbReference type="ARBA" id="ARBA00022840"/>
    </source>
</evidence>
<dbReference type="PANTHER" id="PTHR43297:SF2">
    <property type="entry name" value="DIPEPTIDE TRANSPORT ATP-BINDING PROTEIN DPPD"/>
    <property type="match status" value="1"/>
</dbReference>
<dbReference type="SMART" id="SM00382">
    <property type="entry name" value="AAA"/>
    <property type="match status" value="1"/>
</dbReference>
<keyword evidence="3" id="KW-0813">Transport</keyword>
<evidence type="ECO:0000256" key="2">
    <source>
        <dbReference type="ARBA" id="ARBA00005417"/>
    </source>
</evidence>
<dbReference type="Pfam" id="PF00005">
    <property type="entry name" value="ABC_tran"/>
    <property type="match status" value="1"/>
</dbReference>
<reference evidence="9 10" key="1">
    <citation type="submission" date="2024-10" db="EMBL/GenBank/DDBJ databases">
        <title>The Natural Products Discovery Center: Release of the First 8490 Sequenced Strains for Exploring Actinobacteria Biosynthetic Diversity.</title>
        <authorList>
            <person name="Kalkreuter E."/>
            <person name="Kautsar S.A."/>
            <person name="Yang D."/>
            <person name="Bader C.D."/>
            <person name="Teijaro C.N."/>
            <person name="Fluegel L."/>
            <person name="Davis C.M."/>
            <person name="Simpson J.R."/>
            <person name="Lauterbach L."/>
            <person name="Steele A.D."/>
            <person name="Gui C."/>
            <person name="Meng S."/>
            <person name="Li G."/>
            <person name="Viehrig K."/>
            <person name="Ye F."/>
            <person name="Su P."/>
            <person name="Kiefer A.F."/>
            <person name="Nichols A."/>
            <person name="Cepeda A.J."/>
            <person name="Yan W."/>
            <person name="Fan B."/>
            <person name="Jiang Y."/>
            <person name="Adhikari A."/>
            <person name="Zheng C.-J."/>
            <person name="Schuster L."/>
            <person name="Cowan T.M."/>
            <person name="Smanski M.J."/>
            <person name="Chevrette M.G."/>
            <person name="De Carvalho L.P.S."/>
            <person name="Shen B."/>
        </authorList>
    </citation>
    <scope>NUCLEOTIDE SEQUENCE [LARGE SCALE GENOMIC DNA]</scope>
    <source>
        <strain evidence="9 10">NPDC002593</strain>
    </source>
</reference>
<comment type="subcellular location">
    <subcellularLocation>
        <location evidence="1">Cell membrane</location>
        <topology evidence="1">Peripheral membrane protein</topology>
    </subcellularLocation>
</comment>
<keyword evidence="5" id="KW-0547">Nucleotide-binding</keyword>
<gene>
    <name evidence="9" type="ORF">ACFYXQ_02435</name>
</gene>
<proteinExistence type="inferred from homology"/>
<evidence type="ECO:0000256" key="7">
    <source>
        <dbReference type="ARBA" id="ARBA00023136"/>
    </source>
</evidence>
<keyword evidence="7" id="KW-0472">Membrane</keyword>
<keyword evidence="4" id="KW-1003">Cell membrane</keyword>
<dbReference type="Proteomes" id="UP001601992">
    <property type="component" value="Unassembled WGS sequence"/>
</dbReference>
<sequence length="320" mass="33869">MTRTDALLEVRDLSVTVPGGATLVDRVSFEVAGGERLAIVGESGSGKSVTARALLRLDTDVTLDGSVRLGGQELTTLTESELTRIRGRRASMVFQDPLSALHPTRTIGAQVAEPLTVHGVGRREARRRAATMLDELGIADARRRMRAYPHEFSGGMRQRVAMAIALVGEPDLLIADEPTTALDVRVQEQLFALLGRVAAERSLAVVLITHDIGTVAGFADRVLVMYAGRVAEQGGVGSLLGAPRHPYAAALRAAVPRLDTRPGQLVALPGTTPAPADRPAGCAFHPRCPVALDVCRTSPPALQPVDDGEVACHLVREVAA</sequence>
<dbReference type="CDD" id="cd03257">
    <property type="entry name" value="ABC_NikE_OppD_transporters"/>
    <property type="match status" value="1"/>
</dbReference>
<evidence type="ECO:0000313" key="9">
    <source>
        <dbReference type="EMBL" id="MFF3566618.1"/>
    </source>
</evidence>
<dbReference type="EMBL" id="JBIAQY010000001">
    <property type="protein sequence ID" value="MFF3566618.1"/>
    <property type="molecule type" value="Genomic_DNA"/>
</dbReference>
<dbReference type="InterPro" id="IPR050388">
    <property type="entry name" value="ABC_Ni/Peptide_Import"/>
</dbReference>
<protein>
    <submittedName>
        <fullName evidence="9">ABC transporter ATP-binding protein</fullName>
    </submittedName>
</protein>
<dbReference type="InterPro" id="IPR003593">
    <property type="entry name" value="AAA+_ATPase"/>
</dbReference>
<dbReference type="SUPFAM" id="SSF52540">
    <property type="entry name" value="P-loop containing nucleoside triphosphate hydrolases"/>
    <property type="match status" value="1"/>
</dbReference>
<comment type="caution">
    <text evidence="9">The sequence shown here is derived from an EMBL/GenBank/DDBJ whole genome shotgun (WGS) entry which is preliminary data.</text>
</comment>
<dbReference type="InterPro" id="IPR003439">
    <property type="entry name" value="ABC_transporter-like_ATP-bd"/>
</dbReference>
<evidence type="ECO:0000256" key="5">
    <source>
        <dbReference type="ARBA" id="ARBA00022741"/>
    </source>
</evidence>
<accession>A0ABW6RTA7</accession>
<dbReference type="Gene3D" id="3.40.50.300">
    <property type="entry name" value="P-loop containing nucleotide triphosphate hydrolases"/>
    <property type="match status" value="1"/>
</dbReference>
<dbReference type="PROSITE" id="PS50893">
    <property type="entry name" value="ABC_TRANSPORTER_2"/>
    <property type="match status" value="1"/>
</dbReference>